<evidence type="ECO:0000256" key="4">
    <source>
        <dbReference type="PROSITE-ProRule" id="PRU00169"/>
    </source>
</evidence>
<dbReference type="SUPFAM" id="SSF52172">
    <property type="entry name" value="CheY-like"/>
    <property type="match status" value="1"/>
</dbReference>
<dbReference type="GO" id="GO:0006355">
    <property type="term" value="P:regulation of DNA-templated transcription"/>
    <property type="evidence" value="ECO:0007669"/>
    <property type="project" value="InterPro"/>
</dbReference>
<dbReference type="AlphaFoldDB" id="A0A254N3H6"/>
<feature type="region of interest" description="Disordered" evidence="5">
    <location>
        <begin position="133"/>
        <end position="153"/>
    </location>
</feature>
<dbReference type="RefSeq" id="WP_088484565.1">
    <property type="nucleotide sequence ID" value="NZ_JBCNLH010000007.1"/>
</dbReference>
<name>A0A254N3H6_9BURK</name>
<gene>
    <name evidence="8" type="ORF">CDO81_17750</name>
</gene>
<dbReference type="Pfam" id="PF00072">
    <property type="entry name" value="Response_reg"/>
    <property type="match status" value="1"/>
</dbReference>
<evidence type="ECO:0000313" key="9">
    <source>
        <dbReference type="Proteomes" id="UP000197446"/>
    </source>
</evidence>
<evidence type="ECO:0000256" key="3">
    <source>
        <dbReference type="ARBA" id="ARBA00023163"/>
    </source>
</evidence>
<keyword evidence="2 8" id="KW-0238">DNA-binding</keyword>
<keyword evidence="1" id="KW-0805">Transcription regulation</keyword>
<dbReference type="CDD" id="cd06170">
    <property type="entry name" value="LuxR_C_like"/>
    <property type="match status" value="1"/>
</dbReference>
<organism evidence="8 9">
    <name type="scientific">Roseateles puraquae</name>
    <dbReference type="NCBI Taxonomy" id="431059"/>
    <lineage>
        <taxon>Bacteria</taxon>
        <taxon>Pseudomonadati</taxon>
        <taxon>Pseudomonadota</taxon>
        <taxon>Betaproteobacteria</taxon>
        <taxon>Burkholderiales</taxon>
        <taxon>Sphaerotilaceae</taxon>
        <taxon>Roseateles</taxon>
    </lineage>
</organism>
<dbReference type="PANTHER" id="PTHR44688:SF16">
    <property type="entry name" value="DNA-BINDING TRANSCRIPTIONAL ACTIVATOR DEVR_DOSR"/>
    <property type="match status" value="1"/>
</dbReference>
<dbReference type="PRINTS" id="PR00038">
    <property type="entry name" value="HTHLUXR"/>
</dbReference>
<dbReference type="InterPro" id="IPR000792">
    <property type="entry name" value="Tscrpt_reg_LuxR_C"/>
</dbReference>
<dbReference type="GO" id="GO:0003677">
    <property type="term" value="F:DNA binding"/>
    <property type="evidence" value="ECO:0007669"/>
    <property type="project" value="UniProtKB-KW"/>
</dbReference>
<feature type="domain" description="HTH luxR-type" evidence="6">
    <location>
        <begin position="147"/>
        <end position="212"/>
    </location>
</feature>
<dbReference type="InterPro" id="IPR001789">
    <property type="entry name" value="Sig_transdc_resp-reg_receiver"/>
</dbReference>
<accession>A0A254N3H6</accession>
<dbReference type="InterPro" id="IPR016032">
    <property type="entry name" value="Sig_transdc_resp-reg_C-effctor"/>
</dbReference>
<dbReference type="Proteomes" id="UP000197446">
    <property type="component" value="Unassembled WGS sequence"/>
</dbReference>
<comment type="caution">
    <text evidence="8">The sequence shown here is derived from an EMBL/GenBank/DDBJ whole genome shotgun (WGS) entry which is preliminary data.</text>
</comment>
<dbReference type="Gene3D" id="3.40.50.2300">
    <property type="match status" value="1"/>
</dbReference>
<keyword evidence="9" id="KW-1185">Reference proteome</keyword>
<dbReference type="OrthoDB" id="9802186at2"/>
<proteinExistence type="predicted"/>
<evidence type="ECO:0000256" key="1">
    <source>
        <dbReference type="ARBA" id="ARBA00023015"/>
    </source>
</evidence>
<feature type="domain" description="Response regulatory" evidence="7">
    <location>
        <begin position="5"/>
        <end position="127"/>
    </location>
</feature>
<evidence type="ECO:0000313" key="8">
    <source>
        <dbReference type="EMBL" id="OWR02675.1"/>
    </source>
</evidence>
<dbReference type="InterPro" id="IPR011006">
    <property type="entry name" value="CheY-like_superfamily"/>
</dbReference>
<dbReference type="GO" id="GO:0000160">
    <property type="term" value="P:phosphorelay signal transduction system"/>
    <property type="evidence" value="ECO:0007669"/>
    <property type="project" value="InterPro"/>
</dbReference>
<dbReference type="SMART" id="SM00448">
    <property type="entry name" value="REC"/>
    <property type="match status" value="1"/>
</dbReference>
<feature type="modified residue" description="4-aspartylphosphate" evidence="4">
    <location>
        <position position="61"/>
    </location>
</feature>
<evidence type="ECO:0000256" key="2">
    <source>
        <dbReference type="ARBA" id="ARBA00023125"/>
    </source>
</evidence>
<evidence type="ECO:0000256" key="5">
    <source>
        <dbReference type="SAM" id="MobiDB-lite"/>
    </source>
</evidence>
<protein>
    <submittedName>
        <fullName evidence="8">DNA-binding response regulator</fullName>
    </submittedName>
</protein>
<dbReference type="PROSITE" id="PS50043">
    <property type="entry name" value="HTH_LUXR_2"/>
    <property type="match status" value="1"/>
</dbReference>
<dbReference type="InterPro" id="IPR036388">
    <property type="entry name" value="WH-like_DNA-bd_sf"/>
</dbReference>
<sequence>MTPRQIYVVDDNHEFRDSLRFWLEGFGCQVRDWGDPRDALQSLARVAVGTPWPESTCLMLDVRMPELSGLDLHDALHERGIHLPVIYMSGHADVPLAVAAMQKRGAVSLLEKPLDDAALSAALDRAFAPSDLDPGLDTDVEGSREEFDRRAQSLSPRERQVLSLVVKGLMNKHIADEIKLSLKSVELYRSRGMRKMKARSVTELTRIMVSRRA</sequence>
<feature type="compositionally biased region" description="Basic and acidic residues" evidence="5">
    <location>
        <begin position="141"/>
        <end position="153"/>
    </location>
</feature>
<dbReference type="Gene3D" id="1.10.10.10">
    <property type="entry name" value="Winged helix-like DNA-binding domain superfamily/Winged helix DNA-binding domain"/>
    <property type="match status" value="1"/>
</dbReference>
<keyword evidence="3" id="KW-0804">Transcription</keyword>
<evidence type="ECO:0000259" key="7">
    <source>
        <dbReference type="PROSITE" id="PS50110"/>
    </source>
</evidence>
<dbReference type="SMART" id="SM00421">
    <property type="entry name" value="HTH_LUXR"/>
    <property type="match status" value="1"/>
</dbReference>
<dbReference type="PROSITE" id="PS50110">
    <property type="entry name" value="RESPONSE_REGULATORY"/>
    <property type="match status" value="1"/>
</dbReference>
<dbReference type="SUPFAM" id="SSF46894">
    <property type="entry name" value="C-terminal effector domain of the bipartite response regulators"/>
    <property type="match status" value="1"/>
</dbReference>
<dbReference type="EMBL" id="NISI01000007">
    <property type="protein sequence ID" value="OWR02675.1"/>
    <property type="molecule type" value="Genomic_DNA"/>
</dbReference>
<dbReference type="Pfam" id="PF00196">
    <property type="entry name" value="GerE"/>
    <property type="match status" value="1"/>
</dbReference>
<keyword evidence="4" id="KW-0597">Phosphoprotein</keyword>
<dbReference type="PANTHER" id="PTHR44688">
    <property type="entry name" value="DNA-BINDING TRANSCRIPTIONAL ACTIVATOR DEVR_DOSR"/>
    <property type="match status" value="1"/>
</dbReference>
<evidence type="ECO:0000259" key="6">
    <source>
        <dbReference type="PROSITE" id="PS50043"/>
    </source>
</evidence>
<reference evidence="8 9" key="1">
    <citation type="journal article" date="2007" name="Int. J. Syst. Evol. Microbiol.">
        <title>Description of Pelomonas aquatica sp. nov. and Pelomonas puraquae sp. nov., isolated from industrial and haemodialysis water.</title>
        <authorList>
            <person name="Gomila M."/>
            <person name="Bowien B."/>
            <person name="Falsen E."/>
            <person name="Moore E.R."/>
            <person name="Lalucat J."/>
        </authorList>
    </citation>
    <scope>NUCLEOTIDE SEQUENCE [LARGE SCALE GENOMIC DNA]</scope>
    <source>
        <strain evidence="8 9">CCUG 52769</strain>
    </source>
</reference>